<accession>A0A6I6JY43</accession>
<sequence length="79" mass="9343">MGALSEADHNWFIERMEEGASVEQMELVEEDLGHLKQLYTSYRNGLKQLHQIAQKYETTRRNIKVKLRLQQKAARQENL</sequence>
<protein>
    <submittedName>
        <fullName evidence="1">Uncharacterized protein</fullName>
    </submittedName>
</protein>
<organism evidence="1 2">
    <name type="scientific">Maribellus comscasis</name>
    <dbReference type="NCBI Taxonomy" id="2681766"/>
    <lineage>
        <taxon>Bacteria</taxon>
        <taxon>Pseudomonadati</taxon>
        <taxon>Bacteroidota</taxon>
        <taxon>Bacteroidia</taxon>
        <taxon>Marinilabiliales</taxon>
        <taxon>Prolixibacteraceae</taxon>
        <taxon>Maribellus</taxon>
    </lineage>
</organism>
<proteinExistence type="predicted"/>
<reference evidence="1 2" key="1">
    <citation type="submission" date="2019-11" db="EMBL/GenBank/DDBJ databases">
        <authorList>
            <person name="Zheng R.K."/>
            <person name="Sun C.M."/>
        </authorList>
    </citation>
    <scope>NUCLEOTIDE SEQUENCE [LARGE SCALE GENOMIC DNA]</scope>
    <source>
        <strain evidence="1 2">WC007</strain>
    </source>
</reference>
<evidence type="ECO:0000313" key="2">
    <source>
        <dbReference type="Proteomes" id="UP000428260"/>
    </source>
</evidence>
<dbReference type="AlphaFoldDB" id="A0A6I6JY43"/>
<gene>
    <name evidence="1" type="ORF">GM418_21030</name>
</gene>
<evidence type="ECO:0000313" key="1">
    <source>
        <dbReference type="EMBL" id="QGY46060.1"/>
    </source>
</evidence>
<keyword evidence="2" id="KW-1185">Reference proteome</keyword>
<dbReference type="KEGG" id="mcos:GM418_21030"/>
<dbReference type="EMBL" id="CP046401">
    <property type="protein sequence ID" value="QGY46060.1"/>
    <property type="molecule type" value="Genomic_DNA"/>
</dbReference>
<dbReference type="Proteomes" id="UP000428260">
    <property type="component" value="Chromosome"/>
</dbReference>
<name>A0A6I6JY43_9BACT</name>
<dbReference type="RefSeq" id="WP_158869198.1">
    <property type="nucleotide sequence ID" value="NZ_CP046401.1"/>
</dbReference>